<proteinExistence type="predicted"/>
<accession>A0ACB5SV29</accession>
<dbReference type="EMBL" id="BSXS01000797">
    <property type="protein sequence ID" value="GME73954.1"/>
    <property type="molecule type" value="Genomic_DNA"/>
</dbReference>
<keyword evidence="2" id="KW-1185">Reference proteome</keyword>
<evidence type="ECO:0000313" key="2">
    <source>
        <dbReference type="Proteomes" id="UP001165064"/>
    </source>
</evidence>
<evidence type="ECO:0000313" key="1">
    <source>
        <dbReference type="EMBL" id="GME73954.1"/>
    </source>
</evidence>
<comment type="caution">
    <text evidence="1">The sequence shown here is derived from an EMBL/GenBank/DDBJ whole genome shotgun (WGS) entry which is preliminary data.</text>
</comment>
<protein>
    <submittedName>
        <fullName evidence="1">Unnamed protein product</fullName>
    </submittedName>
</protein>
<sequence>MSIEEIQEQIPSGSDVRVIGKNEKKARASILKLGLKQIKGITRVTFKRKGGSIVAIEQPEVYKSAGGSYIVFGEAKVEDLTKRYEEAMRAQQAAQQAAAGAAAAGGEAAKDPESITADLHAAADLKEAGKDAAAGAEEDDGEVDESGVDAGDIDIIVEQTNVSRAKAVKALKENKGDMVNAIMSLTT</sequence>
<organism evidence="1 2">
    <name type="scientific">Ambrosiozyma monospora</name>
    <name type="common">Yeast</name>
    <name type="synonym">Endomycopsis monosporus</name>
    <dbReference type="NCBI Taxonomy" id="43982"/>
    <lineage>
        <taxon>Eukaryota</taxon>
        <taxon>Fungi</taxon>
        <taxon>Dikarya</taxon>
        <taxon>Ascomycota</taxon>
        <taxon>Saccharomycotina</taxon>
        <taxon>Pichiomycetes</taxon>
        <taxon>Pichiales</taxon>
        <taxon>Pichiaceae</taxon>
        <taxon>Ambrosiozyma</taxon>
    </lineage>
</organism>
<dbReference type="Proteomes" id="UP001165064">
    <property type="component" value="Unassembled WGS sequence"/>
</dbReference>
<name>A0ACB5SV29_AMBMO</name>
<reference evidence="1" key="1">
    <citation type="submission" date="2023-04" db="EMBL/GenBank/DDBJ databases">
        <title>Ambrosiozyma monospora NBRC 10751.</title>
        <authorList>
            <person name="Ichikawa N."/>
            <person name="Sato H."/>
            <person name="Tonouchi N."/>
        </authorList>
    </citation>
    <scope>NUCLEOTIDE SEQUENCE</scope>
    <source>
        <strain evidence="1">NBRC 10751</strain>
    </source>
</reference>
<gene>
    <name evidence="1" type="ORF">Amon02_000159500</name>
</gene>